<accession>A0ACD0P2I8</accession>
<proteinExistence type="predicted"/>
<name>A0ACD0P2I8_9BASI</name>
<organism evidence="1 2">
    <name type="scientific">Violaceomyces palustris</name>
    <dbReference type="NCBI Taxonomy" id="1673888"/>
    <lineage>
        <taxon>Eukaryota</taxon>
        <taxon>Fungi</taxon>
        <taxon>Dikarya</taxon>
        <taxon>Basidiomycota</taxon>
        <taxon>Ustilaginomycotina</taxon>
        <taxon>Ustilaginomycetes</taxon>
        <taxon>Violaceomycetales</taxon>
        <taxon>Violaceomycetaceae</taxon>
        <taxon>Violaceomyces</taxon>
    </lineage>
</organism>
<reference evidence="1 2" key="1">
    <citation type="journal article" date="2018" name="Mol. Biol. Evol.">
        <title>Broad Genomic Sampling Reveals a Smut Pathogenic Ancestry of the Fungal Clade Ustilaginomycotina.</title>
        <authorList>
            <person name="Kijpornyongpan T."/>
            <person name="Mondo S.J."/>
            <person name="Barry K."/>
            <person name="Sandor L."/>
            <person name="Lee J."/>
            <person name="Lipzen A."/>
            <person name="Pangilinan J."/>
            <person name="LaButti K."/>
            <person name="Hainaut M."/>
            <person name="Henrissat B."/>
            <person name="Grigoriev I.V."/>
            <person name="Spatafora J.W."/>
            <person name="Aime M.C."/>
        </authorList>
    </citation>
    <scope>NUCLEOTIDE SEQUENCE [LARGE SCALE GENOMIC DNA]</scope>
    <source>
        <strain evidence="1 2">SA 807</strain>
    </source>
</reference>
<evidence type="ECO:0000313" key="2">
    <source>
        <dbReference type="Proteomes" id="UP000245626"/>
    </source>
</evidence>
<keyword evidence="2" id="KW-1185">Reference proteome</keyword>
<protein>
    <submittedName>
        <fullName evidence="1">Uncharacterized protein</fullName>
    </submittedName>
</protein>
<sequence>MDSRPATATESTPSSLIQLPLSLLLNPSSPHPLIPSSHCTKRCPTSVRMQARLKDPTVSNSFNQFLLNHTLGGSSESFYGKICMLANLVRALRIPNFSRTQRNLQWNDREDEERRERGMALLHCASANWKR</sequence>
<dbReference type="Proteomes" id="UP000245626">
    <property type="component" value="Unassembled WGS sequence"/>
</dbReference>
<gene>
    <name evidence="1" type="ORF">IE53DRAFT_11391</name>
</gene>
<evidence type="ECO:0000313" key="1">
    <source>
        <dbReference type="EMBL" id="PWN52222.1"/>
    </source>
</evidence>
<dbReference type="EMBL" id="KZ819789">
    <property type="protein sequence ID" value="PWN52222.1"/>
    <property type="molecule type" value="Genomic_DNA"/>
</dbReference>